<name>A0ABP8XU28_9MICO</name>
<dbReference type="PROSITE" id="PS50975">
    <property type="entry name" value="ATP_GRASP"/>
    <property type="match status" value="1"/>
</dbReference>
<keyword evidence="1" id="KW-0547">Nucleotide-binding</keyword>
<sequence>MKICLLAEPSPNPVLASVVDALAQRHTVTVGGAPASVDAGHDEVADLYLLKSRSAQAQAIARRAQAHGATVVNSPDATATALDRWAMAQRLERHGVPSPRTWSCATLEAMSDEAELDGLPWPLVVKSRTSRRGDLVRLVRDQEELQALLPEWGQEPVIVQEFIENDGFDIKVWVIGRHLSAARRAAALEICDKSQDVAIDDADLPDAWRDAARAAGAALGLELFGADLVVRDGRPWVIDVNAFPGFQGARNPVESLVTYLESFATTSLATTRTVRS</sequence>
<dbReference type="InterPro" id="IPR013651">
    <property type="entry name" value="ATP-grasp_RimK-type"/>
</dbReference>
<dbReference type="InterPro" id="IPR013815">
    <property type="entry name" value="ATP_grasp_subdomain_1"/>
</dbReference>
<dbReference type="SUPFAM" id="SSF56059">
    <property type="entry name" value="Glutathione synthetase ATP-binding domain-like"/>
    <property type="match status" value="1"/>
</dbReference>
<evidence type="ECO:0000259" key="2">
    <source>
        <dbReference type="PROSITE" id="PS50975"/>
    </source>
</evidence>
<accession>A0ABP8XU28</accession>
<reference evidence="4" key="1">
    <citation type="journal article" date="2019" name="Int. J. Syst. Evol. Microbiol.">
        <title>The Global Catalogue of Microorganisms (GCM) 10K type strain sequencing project: providing services to taxonomists for standard genome sequencing and annotation.</title>
        <authorList>
            <consortium name="The Broad Institute Genomics Platform"/>
            <consortium name="The Broad Institute Genome Sequencing Center for Infectious Disease"/>
            <person name="Wu L."/>
            <person name="Ma J."/>
        </authorList>
    </citation>
    <scope>NUCLEOTIDE SEQUENCE [LARGE SCALE GENOMIC DNA]</scope>
    <source>
        <strain evidence="4">JCM 18961</strain>
    </source>
</reference>
<dbReference type="PANTHER" id="PTHR21621:SF0">
    <property type="entry name" value="BETA-CITRYLGLUTAMATE SYNTHASE B-RELATED"/>
    <property type="match status" value="1"/>
</dbReference>
<comment type="caution">
    <text evidence="3">The sequence shown here is derived from an EMBL/GenBank/DDBJ whole genome shotgun (WGS) entry which is preliminary data.</text>
</comment>
<dbReference type="Gene3D" id="3.30.1490.20">
    <property type="entry name" value="ATP-grasp fold, A domain"/>
    <property type="match status" value="1"/>
</dbReference>
<dbReference type="Pfam" id="PF08443">
    <property type="entry name" value="RimK"/>
    <property type="match status" value="1"/>
</dbReference>
<dbReference type="EMBL" id="BAABLO010000004">
    <property type="protein sequence ID" value="GAA4715229.1"/>
    <property type="molecule type" value="Genomic_DNA"/>
</dbReference>
<feature type="domain" description="ATP-grasp" evidence="2">
    <location>
        <begin position="88"/>
        <end position="269"/>
    </location>
</feature>
<gene>
    <name evidence="3" type="ORF">GCM10025782_09670</name>
</gene>
<dbReference type="Proteomes" id="UP001500556">
    <property type="component" value="Unassembled WGS sequence"/>
</dbReference>
<dbReference type="PANTHER" id="PTHR21621">
    <property type="entry name" value="RIBOSOMAL PROTEIN S6 MODIFICATION PROTEIN"/>
    <property type="match status" value="1"/>
</dbReference>
<organism evidence="3 4">
    <name type="scientific">Pedococcus ginsenosidimutans</name>
    <dbReference type="NCBI Taxonomy" id="490570"/>
    <lineage>
        <taxon>Bacteria</taxon>
        <taxon>Bacillati</taxon>
        <taxon>Actinomycetota</taxon>
        <taxon>Actinomycetes</taxon>
        <taxon>Micrococcales</taxon>
        <taxon>Intrasporangiaceae</taxon>
        <taxon>Pedococcus</taxon>
    </lineage>
</organism>
<dbReference type="InterPro" id="IPR011761">
    <property type="entry name" value="ATP-grasp"/>
</dbReference>
<proteinExistence type="predicted"/>
<keyword evidence="1" id="KW-0067">ATP-binding</keyword>
<evidence type="ECO:0000313" key="3">
    <source>
        <dbReference type="EMBL" id="GAA4715229.1"/>
    </source>
</evidence>
<dbReference type="RefSeq" id="WP_345501547.1">
    <property type="nucleotide sequence ID" value="NZ_BAABLO010000004.1"/>
</dbReference>
<protein>
    <recommendedName>
        <fullName evidence="2">ATP-grasp domain-containing protein</fullName>
    </recommendedName>
</protein>
<evidence type="ECO:0000313" key="4">
    <source>
        <dbReference type="Proteomes" id="UP001500556"/>
    </source>
</evidence>
<keyword evidence="4" id="KW-1185">Reference proteome</keyword>
<dbReference type="Gene3D" id="3.30.470.20">
    <property type="entry name" value="ATP-grasp fold, B domain"/>
    <property type="match status" value="1"/>
</dbReference>
<evidence type="ECO:0000256" key="1">
    <source>
        <dbReference type="PROSITE-ProRule" id="PRU00409"/>
    </source>
</evidence>